<evidence type="ECO:0000256" key="4">
    <source>
        <dbReference type="PROSITE-ProRule" id="PRU00076"/>
    </source>
</evidence>
<dbReference type="STRING" id="50429.A0A2B4SXK5"/>
<comment type="caution">
    <text evidence="4">Lacks conserved residue(s) required for the propagation of feature annotation.</text>
</comment>
<protein>
    <submittedName>
        <fullName evidence="8">von Willebrand factor D and EGF domain-containing protein</fullName>
    </submittedName>
</protein>
<dbReference type="PROSITE" id="PS00022">
    <property type="entry name" value="EGF_1"/>
    <property type="match status" value="3"/>
</dbReference>
<dbReference type="GO" id="GO:0038100">
    <property type="term" value="F:nodal binding"/>
    <property type="evidence" value="ECO:0007669"/>
    <property type="project" value="TreeGrafter"/>
</dbReference>
<feature type="disulfide bond" evidence="4">
    <location>
        <begin position="561"/>
        <end position="571"/>
    </location>
</feature>
<dbReference type="Gene3D" id="2.60.120.200">
    <property type="match status" value="1"/>
</dbReference>
<name>A0A2B4SXK5_STYPI</name>
<feature type="disulfide bond" evidence="4">
    <location>
        <begin position="656"/>
        <end position="666"/>
    </location>
</feature>
<dbReference type="PROSITE" id="PS50092">
    <property type="entry name" value="TSP1"/>
    <property type="match status" value="2"/>
</dbReference>
<evidence type="ECO:0000256" key="5">
    <source>
        <dbReference type="SAM" id="SignalP"/>
    </source>
</evidence>
<dbReference type="GO" id="GO:0005886">
    <property type="term" value="C:plasma membrane"/>
    <property type="evidence" value="ECO:0007669"/>
    <property type="project" value="GOC"/>
</dbReference>
<evidence type="ECO:0000259" key="6">
    <source>
        <dbReference type="PROSITE" id="PS50026"/>
    </source>
</evidence>
<dbReference type="InterPro" id="IPR050969">
    <property type="entry name" value="Dev_Signal_Modulators"/>
</dbReference>
<keyword evidence="4" id="KW-0245">EGF-like domain</keyword>
<dbReference type="InterPro" id="IPR048287">
    <property type="entry name" value="TSPN-like_N"/>
</dbReference>
<accession>A0A2B4SXK5</accession>
<dbReference type="Gene3D" id="2.20.100.10">
    <property type="entry name" value="Thrombospondin type-1 (TSP1) repeat"/>
    <property type="match status" value="2"/>
</dbReference>
<dbReference type="InterPro" id="IPR008993">
    <property type="entry name" value="TIMP-like_OB-fold"/>
</dbReference>
<dbReference type="Gene3D" id="2.10.25.10">
    <property type="entry name" value="Laminin"/>
    <property type="match status" value="6"/>
</dbReference>
<feature type="disulfide bond" evidence="4">
    <location>
        <begin position="674"/>
        <end position="683"/>
    </location>
</feature>
<evidence type="ECO:0000313" key="9">
    <source>
        <dbReference type="Proteomes" id="UP000225706"/>
    </source>
</evidence>
<feature type="disulfide bond" evidence="4">
    <location>
        <begin position="610"/>
        <end position="619"/>
    </location>
</feature>
<dbReference type="PANTHER" id="PTHR14949:SF54">
    <property type="entry name" value="VWFD DOMAIN-CONTAINING PROTEIN"/>
    <property type="match status" value="1"/>
</dbReference>
<dbReference type="InterPro" id="IPR004850">
    <property type="entry name" value="NtA_dom"/>
</dbReference>
<keyword evidence="3 4" id="KW-1015">Disulfide bond</keyword>
<dbReference type="SMART" id="SM00181">
    <property type="entry name" value="EGF"/>
    <property type="match status" value="6"/>
</dbReference>
<dbReference type="FunFam" id="2.10.25.10:FF:000020">
    <property type="entry name" value="Latent-transforming growth factor beta-binding protein 1"/>
    <property type="match status" value="1"/>
</dbReference>
<keyword evidence="9" id="KW-1185">Reference proteome</keyword>
<dbReference type="Gene3D" id="2.40.50.120">
    <property type="match status" value="1"/>
</dbReference>
<evidence type="ECO:0000256" key="2">
    <source>
        <dbReference type="ARBA" id="ARBA00022737"/>
    </source>
</evidence>
<dbReference type="PROSITE" id="PS51121">
    <property type="entry name" value="NTA"/>
    <property type="match status" value="1"/>
</dbReference>
<evidence type="ECO:0000259" key="7">
    <source>
        <dbReference type="PROSITE" id="PS51121"/>
    </source>
</evidence>
<feature type="chain" id="PRO_5012496345" evidence="5">
    <location>
        <begin position="26"/>
        <end position="712"/>
    </location>
</feature>
<dbReference type="Proteomes" id="UP000225706">
    <property type="component" value="Unassembled WGS sequence"/>
</dbReference>
<feature type="disulfide bond" evidence="4">
    <location>
        <begin position="529"/>
        <end position="539"/>
    </location>
</feature>
<feature type="disulfide bond" evidence="4">
    <location>
        <begin position="547"/>
        <end position="556"/>
    </location>
</feature>
<dbReference type="SMART" id="SM00209">
    <property type="entry name" value="TSP1"/>
    <property type="match status" value="2"/>
</dbReference>
<dbReference type="SUPFAM" id="SSF57196">
    <property type="entry name" value="EGF/Laminin"/>
    <property type="match status" value="1"/>
</dbReference>
<feature type="disulfide bond" evidence="4">
    <location>
        <begin position="579"/>
        <end position="588"/>
    </location>
</feature>
<dbReference type="GO" id="GO:0043113">
    <property type="term" value="P:receptor clustering"/>
    <property type="evidence" value="ECO:0007669"/>
    <property type="project" value="InterPro"/>
</dbReference>
<dbReference type="Pfam" id="PF25024">
    <property type="entry name" value="EGF_TEN"/>
    <property type="match status" value="1"/>
</dbReference>
<evidence type="ECO:0000313" key="8">
    <source>
        <dbReference type="EMBL" id="PFX33843.1"/>
    </source>
</evidence>
<feature type="domain" description="EGF-like" evidence="6">
    <location>
        <begin position="652"/>
        <end position="684"/>
    </location>
</feature>
<keyword evidence="2" id="KW-0677">Repeat</keyword>
<organism evidence="8 9">
    <name type="scientific">Stylophora pistillata</name>
    <name type="common">Smooth cauliflower coral</name>
    <dbReference type="NCBI Taxonomy" id="50429"/>
    <lineage>
        <taxon>Eukaryota</taxon>
        <taxon>Metazoa</taxon>
        <taxon>Cnidaria</taxon>
        <taxon>Anthozoa</taxon>
        <taxon>Hexacorallia</taxon>
        <taxon>Scleractinia</taxon>
        <taxon>Astrocoeniina</taxon>
        <taxon>Pocilloporidae</taxon>
        <taxon>Stylophora</taxon>
    </lineage>
</organism>
<feature type="domain" description="EGF-like" evidence="6">
    <location>
        <begin position="590"/>
        <end position="620"/>
    </location>
</feature>
<dbReference type="OrthoDB" id="6021170at2759"/>
<dbReference type="SUPFAM" id="SSF82895">
    <property type="entry name" value="TSP-1 type 1 repeat"/>
    <property type="match status" value="2"/>
</dbReference>
<dbReference type="CDD" id="cd00054">
    <property type="entry name" value="EGF_CA"/>
    <property type="match status" value="1"/>
</dbReference>
<dbReference type="InterPro" id="IPR013320">
    <property type="entry name" value="ConA-like_dom_sf"/>
</dbReference>
<gene>
    <name evidence="8" type="primary">VWDE</name>
    <name evidence="8" type="ORF">AWC38_SpisGene1286</name>
</gene>
<dbReference type="InterPro" id="IPR000742">
    <property type="entry name" value="EGF"/>
</dbReference>
<dbReference type="PROSITE" id="PS50026">
    <property type="entry name" value="EGF_3"/>
    <property type="match status" value="4"/>
</dbReference>
<dbReference type="EMBL" id="LSMT01000008">
    <property type="protein sequence ID" value="PFX33843.1"/>
    <property type="molecule type" value="Genomic_DNA"/>
</dbReference>
<reference evidence="9" key="1">
    <citation type="journal article" date="2017" name="bioRxiv">
        <title>Comparative analysis of the genomes of Stylophora pistillata and Acropora digitifera provides evidence for extensive differences between species of corals.</title>
        <authorList>
            <person name="Voolstra C.R."/>
            <person name="Li Y."/>
            <person name="Liew Y.J."/>
            <person name="Baumgarten S."/>
            <person name="Zoccola D."/>
            <person name="Flot J.-F."/>
            <person name="Tambutte S."/>
            <person name="Allemand D."/>
            <person name="Aranda M."/>
        </authorList>
    </citation>
    <scope>NUCLEOTIDE SEQUENCE [LARGE SCALE GENOMIC DNA]</scope>
</reference>
<dbReference type="AlphaFoldDB" id="A0A2B4SXK5"/>
<feature type="domain" description="NtA" evidence="7">
    <location>
        <begin position="26"/>
        <end position="162"/>
    </location>
</feature>
<feature type="disulfide bond" evidence="4">
    <location>
        <begin position="592"/>
        <end position="602"/>
    </location>
</feature>
<dbReference type="PROSITE" id="PS01186">
    <property type="entry name" value="EGF_2"/>
    <property type="match status" value="2"/>
</dbReference>
<dbReference type="GO" id="GO:0038092">
    <property type="term" value="P:nodal signaling pathway"/>
    <property type="evidence" value="ECO:0007669"/>
    <property type="project" value="TreeGrafter"/>
</dbReference>
<proteinExistence type="predicted"/>
<feature type="signal peptide" evidence="5">
    <location>
        <begin position="1"/>
        <end position="25"/>
    </location>
</feature>
<dbReference type="InterPro" id="IPR036383">
    <property type="entry name" value="TSP1_rpt_sf"/>
</dbReference>
<keyword evidence="1 5" id="KW-0732">Signal</keyword>
<dbReference type="SUPFAM" id="SSF49899">
    <property type="entry name" value="Concanavalin A-like lectins/glucanases"/>
    <property type="match status" value="1"/>
</dbReference>
<dbReference type="GO" id="GO:0009952">
    <property type="term" value="P:anterior/posterior pattern specification"/>
    <property type="evidence" value="ECO:0007669"/>
    <property type="project" value="TreeGrafter"/>
</dbReference>
<dbReference type="PANTHER" id="PTHR14949">
    <property type="entry name" value="EGF-LIKE-DOMAIN, MULTIPLE 7, 8"/>
    <property type="match status" value="1"/>
</dbReference>
<dbReference type="SMART" id="SM00210">
    <property type="entry name" value="TSPN"/>
    <property type="match status" value="1"/>
</dbReference>
<sequence length="712" mass="80666">MMRSSTRSPVILLLFLLTIPKFSKPCIQLLDGWKQLSPGERAKLVKVVFIGKVVNLYSYDATSTHAADFEVWKILKGSKFVEEVLETQSSPLVKVYGFGEKMNCFSPVNPGEVHMVFMVYANESRALIARYDDIFGATAPATAKNEEEVLLALGWKTWSSWSRCNKNCDGGEQFRTRVCVNKECDGSSRESRKCNEFECYGLKDIARHIREDQIPPLSRHDNIKVENGVIKSIPVSKVFRYYNYFPDDFSMLFRFRVVALTNIYLVAMYDYRKSLSLGVRITPDLVSFGFEKSSLFQFRGWSLDFPVRVKTDYWHTLGISIQERNVTAYWDCARIGSKTLREKFTLAMDAMDKISIGEPVLVSSIERYEIEISELYFVPDPGASRQQCDPPIFKPVFHTHEIEGSGGVSASEIYGKEGSGTPNYVDDPENEVEISWSEWSPCSKTCGKGKRMRVMMCDMENRFFDDKGQPTLKDECFKAIQTFEEKECYLQDCPAQCDRSCLNGGFCSGRNICRCQPGYHGDVCEKVECKIHCRNGGTCVGPYKCKCPSGYGGTQCEKVLCNPPCQYGGRCVKPNVCDCLPGFVGPYCRLSCSPHCYNGGVCVGPNKCRCAKGFTGESCLQAICNPPCMNFGVCYKPNTCSCPYGWHGKRCEKAQCYPHCRNGGTCWRRNTCRCPQGYYGNYCEHSLARINKHDDKKNFQEKLLQFPRGRRL</sequence>
<dbReference type="InterPro" id="IPR000884">
    <property type="entry name" value="TSP1_rpt"/>
</dbReference>
<dbReference type="GO" id="GO:0070697">
    <property type="term" value="F:activin receptor binding"/>
    <property type="evidence" value="ECO:0007669"/>
    <property type="project" value="TreeGrafter"/>
</dbReference>
<evidence type="ECO:0000256" key="3">
    <source>
        <dbReference type="ARBA" id="ARBA00023157"/>
    </source>
</evidence>
<feature type="domain" description="EGF-like" evidence="6">
    <location>
        <begin position="558"/>
        <end position="589"/>
    </location>
</feature>
<comment type="caution">
    <text evidence="8">The sequence shown here is derived from an EMBL/GenBank/DDBJ whole genome shotgun (WGS) entry which is preliminary data.</text>
</comment>
<dbReference type="GO" id="GO:0005576">
    <property type="term" value="C:extracellular region"/>
    <property type="evidence" value="ECO:0007669"/>
    <property type="project" value="TreeGrafter"/>
</dbReference>
<evidence type="ECO:0000256" key="1">
    <source>
        <dbReference type="ARBA" id="ARBA00022729"/>
    </source>
</evidence>
<dbReference type="GO" id="GO:0009986">
    <property type="term" value="C:cell surface"/>
    <property type="evidence" value="ECO:0007669"/>
    <property type="project" value="TreeGrafter"/>
</dbReference>
<dbReference type="Pfam" id="PF00090">
    <property type="entry name" value="TSP_1"/>
    <property type="match status" value="2"/>
</dbReference>
<dbReference type="GO" id="GO:0007368">
    <property type="term" value="P:determination of left/right symmetry"/>
    <property type="evidence" value="ECO:0007669"/>
    <property type="project" value="TreeGrafter"/>
</dbReference>
<feature type="domain" description="EGF-like" evidence="6">
    <location>
        <begin position="525"/>
        <end position="557"/>
    </location>
</feature>
<dbReference type="GO" id="GO:0043236">
    <property type="term" value="F:laminin binding"/>
    <property type="evidence" value="ECO:0007669"/>
    <property type="project" value="InterPro"/>
</dbReference>
<dbReference type="SUPFAM" id="SSF50242">
    <property type="entry name" value="TIMP-like"/>
    <property type="match status" value="1"/>
</dbReference>